<dbReference type="RefSeq" id="WP_208354431.1">
    <property type="nucleotide sequence ID" value="NZ_JAALHA020000016.1"/>
</dbReference>
<accession>A0AAP5MCM6</accession>
<feature type="repeat" description="WD" evidence="3">
    <location>
        <begin position="737"/>
        <end position="768"/>
    </location>
</feature>
<evidence type="ECO:0000256" key="2">
    <source>
        <dbReference type="ARBA" id="ARBA00022737"/>
    </source>
</evidence>
<dbReference type="EMBL" id="JAALHA020000016">
    <property type="protein sequence ID" value="MDR9898249.1"/>
    <property type="molecule type" value="Genomic_DNA"/>
</dbReference>
<dbReference type="InterPro" id="IPR015943">
    <property type="entry name" value="WD40/YVTN_repeat-like_dom_sf"/>
</dbReference>
<reference evidence="6" key="1">
    <citation type="journal article" date="2021" name="Science">
        <title>Hunting the eagle killer: A cyanobacterial neurotoxin causes vacuolar myelinopathy.</title>
        <authorList>
            <person name="Breinlinger S."/>
            <person name="Phillips T.J."/>
            <person name="Haram B.N."/>
            <person name="Mares J."/>
            <person name="Martinez Yerena J.A."/>
            <person name="Hrouzek P."/>
            <person name="Sobotka R."/>
            <person name="Henderson W.M."/>
            <person name="Schmieder P."/>
            <person name="Williams S.M."/>
            <person name="Lauderdale J.D."/>
            <person name="Wilde H.D."/>
            <person name="Gerrin W."/>
            <person name="Kust A."/>
            <person name="Washington J.W."/>
            <person name="Wagner C."/>
            <person name="Geier B."/>
            <person name="Liebeke M."/>
            <person name="Enke H."/>
            <person name="Niedermeyer T.H.J."/>
            <person name="Wilde S.B."/>
        </authorList>
    </citation>
    <scope>NUCLEOTIDE SEQUENCE [LARGE SCALE GENOMIC DNA]</scope>
    <source>
        <strain evidence="6">Thurmond2011</strain>
    </source>
</reference>
<keyword evidence="6" id="KW-1185">Reference proteome</keyword>
<feature type="repeat" description="WD" evidence="3">
    <location>
        <begin position="1105"/>
        <end position="1146"/>
    </location>
</feature>
<dbReference type="AlphaFoldDB" id="A0AAP5MCM6"/>
<feature type="repeat" description="WD" evidence="3">
    <location>
        <begin position="575"/>
        <end position="606"/>
    </location>
</feature>
<dbReference type="InterPro" id="IPR001680">
    <property type="entry name" value="WD40_rpt"/>
</dbReference>
<dbReference type="PROSITE" id="PS00678">
    <property type="entry name" value="WD_REPEATS_1"/>
    <property type="match status" value="1"/>
</dbReference>
<feature type="repeat" description="WD" evidence="3">
    <location>
        <begin position="818"/>
        <end position="859"/>
    </location>
</feature>
<protein>
    <submittedName>
        <fullName evidence="5">WD40 repeat domain-containing protein</fullName>
    </submittedName>
</protein>
<dbReference type="PANTHER" id="PTHR22847:SF637">
    <property type="entry name" value="WD REPEAT DOMAIN 5B"/>
    <property type="match status" value="1"/>
</dbReference>
<dbReference type="SMART" id="SM00320">
    <property type="entry name" value="WD40"/>
    <property type="match status" value="14"/>
</dbReference>
<evidence type="ECO:0000313" key="5">
    <source>
        <dbReference type="EMBL" id="MDR9898249.1"/>
    </source>
</evidence>
<evidence type="ECO:0000259" key="4">
    <source>
        <dbReference type="Pfam" id="PF20703"/>
    </source>
</evidence>
<dbReference type="Proteomes" id="UP000667802">
    <property type="component" value="Unassembled WGS sequence"/>
</dbReference>
<feature type="repeat" description="WD" evidence="3">
    <location>
        <begin position="899"/>
        <end position="930"/>
    </location>
</feature>
<dbReference type="Pfam" id="PF20703">
    <property type="entry name" value="nSTAND1"/>
    <property type="match status" value="1"/>
</dbReference>
<dbReference type="SUPFAM" id="SSF50978">
    <property type="entry name" value="WD40 repeat-like"/>
    <property type="match status" value="1"/>
</dbReference>
<dbReference type="PANTHER" id="PTHR22847">
    <property type="entry name" value="WD40 REPEAT PROTEIN"/>
    <property type="match status" value="1"/>
</dbReference>
<dbReference type="InterPro" id="IPR020472">
    <property type="entry name" value="WD40_PAC1"/>
</dbReference>
<gene>
    <name evidence="5" type="ORF">G7B40_027355</name>
</gene>
<feature type="domain" description="Novel STAND NTPase 1" evidence="4">
    <location>
        <begin position="7"/>
        <end position="407"/>
    </location>
</feature>
<comment type="caution">
    <text evidence="5">The sequence shown here is derived from an EMBL/GenBank/DDBJ whole genome shotgun (WGS) entry which is preliminary data.</text>
</comment>
<sequence length="1178" mass="129411">MSSFISPYRGLQYFDCKHEDAEYFFGRQALIDQLLEKVRTSNFLAVLGVSGSGKSSLVRTGLLYQLQCGQRLPGSNKWRFIIFRPGEHPFQHLTQALVELGLSEVDSSIELAKIRAIFGTGATEGLVQVITSAEVERVVLVIDQFEEAFSLCRNTIERQRFFQCILGALQRTDNKLCLVLTMRADFFGKCAEQEYSGLAQQIQQNLVTVTPMTKEELTQVITEPANKGGLQVQEELVEQIIADVEGSTGNLPLLQYTLTQLWQQGEFTLPAYTRLGSVKETLEKRATEVYQSFSTDEQLVSKEIFLQLTQLGEGTEDTSRQVLLQDLISSPQQKNLVESVIGKLAAENVGLLTTTELGKLVVVDLAHETLIQNWSLLHHWITENTEVFRQRQQIELAAKKWLDSRKEKARLLQKEKLAQVKDFLQRYGERISLSSLAQDLIEVSQAEQRRLEQETEQQPYPEIQQQRKAPIASKTITKFALGTTLVLGIVGIFAFIQSRIFNPLDAWKTQRSQDLNLISTENTSNLDLNALINNLKAGKQLQTVPQSTKVDTNTKLKVLTNLQQVFYGIKEQNRLIKHEALINGVAFSRDGKILASASRDKTVKLWRTDGTLITTLPHEDGVNGVVFSPDGKTIASASSDKTVKLWRTNGTLITTLQHEAPVNGVAFKPDSKAIASAGSDKTVKLWRIDGTLINTIKGHQASVNGIVFSPDGKTIASASSDKTVKLWRIDGTLINTIKGHEDVVNGVAFSPDGKTIASASSDKTVKLWRTDGTLITSLQHDGLVNAIAFSPDGKKLASVSGDKTVKLWRIDGSLITTLKAHEDGVNGVAFSSDSKTLASGSSDKTIKLWQIDGTTMTTFKGHEASVHAAGLSPDGKIVASASWDNTVKLWRTDGTLITTLQHEDGVNSIAFSPDSKIIASASWGRTVKLWRTNGTLITNLKGHEDAVNGVAFSPDGKILASASRDKTVKLWRSDGTLVTTIQGHEDAVNAVTFSPNGKILASASADETVKLWQTNGSLITTLQGHDDGVNGIAFSPDGNIIASASRDKTVKLWRIDGSLITTLKGHEDAVNGVAFSPDSNIIATASADKTVKLWRTSDASLIITLKRHEFEVNSVIFSADGKILVSASSDKTAKLWNFNLDNLVNSSCEWLHDYLQNPNNGMKLDEPNRHICDDVQPK</sequence>
<organism evidence="5 6">
    <name type="scientific">Aetokthonos hydrillicola Thurmond2011</name>
    <dbReference type="NCBI Taxonomy" id="2712845"/>
    <lineage>
        <taxon>Bacteria</taxon>
        <taxon>Bacillati</taxon>
        <taxon>Cyanobacteriota</taxon>
        <taxon>Cyanophyceae</taxon>
        <taxon>Nostocales</taxon>
        <taxon>Hapalosiphonaceae</taxon>
        <taxon>Aetokthonos</taxon>
    </lineage>
</organism>
<dbReference type="Pfam" id="PF00400">
    <property type="entry name" value="WD40"/>
    <property type="match status" value="14"/>
</dbReference>
<dbReference type="Gene3D" id="3.40.50.300">
    <property type="entry name" value="P-loop containing nucleotide triphosphate hydrolases"/>
    <property type="match status" value="1"/>
</dbReference>
<evidence type="ECO:0000256" key="3">
    <source>
        <dbReference type="PROSITE-ProRule" id="PRU00221"/>
    </source>
</evidence>
<dbReference type="Gene3D" id="2.130.10.10">
    <property type="entry name" value="YVTN repeat-like/Quinoprotein amine dehydrogenase"/>
    <property type="match status" value="4"/>
</dbReference>
<feature type="repeat" description="WD" evidence="3">
    <location>
        <begin position="859"/>
        <end position="890"/>
    </location>
</feature>
<feature type="repeat" description="WD" evidence="3">
    <location>
        <begin position="696"/>
        <end position="730"/>
    </location>
</feature>
<dbReference type="InterPro" id="IPR036322">
    <property type="entry name" value="WD40_repeat_dom_sf"/>
</dbReference>
<feature type="repeat" description="WD" evidence="3">
    <location>
        <begin position="777"/>
        <end position="811"/>
    </location>
</feature>
<dbReference type="PRINTS" id="PR00320">
    <property type="entry name" value="GPROTEINBRPT"/>
</dbReference>
<proteinExistence type="predicted"/>
<dbReference type="InterPro" id="IPR019775">
    <property type="entry name" value="WD40_repeat_CS"/>
</dbReference>
<evidence type="ECO:0000313" key="6">
    <source>
        <dbReference type="Proteomes" id="UP000667802"/>
    </source>
</evidence>
<dbReference type="InterPro" id="IPR049052">
    <property type="entry name" value="nSTAND1"/>
</dbReference>
<dbReference type="SUPFAM" id="SSF52540">
    <property type="entry name" value="P-loop containing nucleoside triphosphate hydrolases"/>
    <property type="match status" value="1"/>
</dbReference>
<feature type="repeat" description="WD" evidence="3">
    <location>
        <begin position="1022"/>
        <end position="1056"/>
    </location>
</feature>
<evidence type="ECO:0000256" key="1">
    <source>
        <dbReference type="ARBA" id="ARBA00022574"/>
    </source>
</evidence>
<dbReference type="CDD" id="cd00200">
    <property type="entry name" value="WD40"/>
    <property type="match status" value="2"/>
</dbReference>
<dbReference type="PROSITE" id="PS50082">
    <property type="entry name" value="WD_REPEATS_2"/>
    <property type="match status" value="14"/>
</dbReference>
<dbReference type="InterPro" id="IPR027417">
    <property type="entry name" value="P-loop_NTPase"/>
</dbReference>
<dbReference type="InterPro" id="IPR011047">
    <property type="entry name" value="Quinoprotein_ADH-like_sf"/>
</dbReference>
<feature type="repeat" description="WD" evidence="3">
    <location>
        <begin position="1063"/>
        <end position="1104"/>
    </location>
</feature>
<keyword evidence="1 3" id="KW-0853">WD repeat</keyword>
<name>A0AAP5MCM6_9CYAN</name>
<dbReference type="PROSITE" id="PS50294">
    <property type="entry name" value="WD_REPEATS_REGION"/>
    <property type="match status" value="14"/>
</dbReference>
<feature type="repeat" description="WD" evidence="3">
    <location>
        <begin position="940"/>
        <end position="971"/>
    </location>
</feature>
<feature type="repeat" description="WD" evidence="3">
    <location>
        <begin position="655"/>
        <end position="689"/>
    </location>
</feature>
<feature type="repeat" description="WD" evidence="3">
    <location>
        <begin position="615"/>
        <end position="646"/>
    </location>
</feature>
<feature type="repeat" description="WD" evidence="3">
    <location>
        <begin position="981"/>
        <end position="1013"/>
    </location>
</feature>
<dbReference type="SUPFAM" id="SSF50998">
    <property type="entry name" value="Quinoprotein alcohol dehydrogenase-like"/>
    <property type="match status" value="1"/>
</dbReference>
<keyword evidence="2" id="KW-0677">Repeat</keyword>